<dbReference type="AlphaFoldDB" id="A0A0D0G758"/>
<dbReference type="Pfam" id="PF13669">
    <property type="entry name" value="Glyoxalase_4"/>
    <property type="match status" value="1"/>
</dbReference>
<organism evidence="4 5">
    <name type="scientific">Caldibacillus thermoamylovorans</name>
    <dbReference type="NCBI Taxonomy" id="35841"/>
    <lineage>
        <taxon>Bacteria</taxon>
        <taxon>Bacillati</taxon>
        <taxon>Bacillota</taxon>
        <taxon>Bacilli</taxon>
        <taxon>Bacillales</taxon>
        <taxon>Bacillaceae</taxon>
        <taxon>Caldibacillus</taxon>
    </lineage>
</organism>
<evidence type="ECO:0000259" key="3">
    <source>
        <dbReference type="PROSITE" id="PS51819"/>
    </source>
</evidence>
<evidence type="ECO:0000313" key="4">
    <source>
        <dbReference type="EMBL" id="KIO73022.1"/>
    </source>
</evidence>
<dbReference type="InterPro" id="IPR051785">
    <property type="entry name" value="MMCE/EMCE_epimerase"/>
</dbReference>
<dbReference type="EC" id="5.1.99.1" evidence="4"/>
<dbReference type="PANTHER" id="PTHR43048">
    <property type="entry name" value="METHYLMALONYL-COA EPIMERASE"/>
    <property type="match status" value="1"/>
</dbReference>
<dbReference type="PROSITE" id="PS51819">
    <property type="entry name" value="VOC"/>
    <property type="match status" value="1"/>
</dbReference>
<evidence type="ECO:0000313" key="5">
    <source>
        <dbReference type="Proteomes" id="UP000032076"/>
    </source>
</evidence>
<reference evidence="4 5" key="1">
    <citation type="submission" date="2015-01" db="EMBL/GenBank/DDBJ databases">
        <title>Draft Genome Sequences of Four Bacillus thermoamylovorans Strains, Isolated From Food Products.</title>
        <authorList>
            <person name="Krawcyk A.O."/>
            <person name="Berendsen E.M."/>
            <person name="Eijlander R.T."/>
            <person name="de Jong A."/>
            <person name="Wells-Bennik M."/>
            <person name="Kuipers O.P."/>
        </authorList>
    </citation>
    <scope>NUCLEOTIDE SEQUENCE [LARGE SCALE GENOMIC DNA]</scope>
    <source>
        <strain evidence="4 5">B4167</strain>
    </source>
</reference>
<evidence type="ECO:0000256" key="1">
    <source>
        <dbReference type="ARBA" id="ARBA00009308"/>
    </source>
</evidence>
<evidence type="ECO:0000256" key="2">
    <source>
        <dbReference type="ARBA" id="ARBA00022723"/>
    </source>
</evidence>
<proteinExistence type="inferred from homology"/>
<name>A0A0D0G758_9BACI</name>
<comment type="caution">
    <text evidence="4">The sequence shown here is derived from an EMBL/GenBank/DDBJ whole genome shotgun (WGS) entry which is preliminary data.</text>
</comment>
<dbReference type="Proteomes" id="UP000032076">
    <property type="component" value="Unassembled WGS sequence"/>
</dbReference>
<dbReference type="GO" id="GO:0004493">
    <property type="term" value="F:methylmalonyl-CoA epimerase activity"/>
    <property type="evidence" value="ECO:0007669"/>
    <property type="project" value="UniProtKB-EC"/>
</dbReference>
<dbReference type="GO" id="GO:0046491">
    <property type="term" value="P:L-methylmalonyl-CoA metabolic process"/>
    <property type="evidence" value="ECO:0007669"/>
    <property type="project" value="TreeGrafter"/>
</dbReference>
<dbReference type="EMBL" id="JXLU01000073">
    <property type="protein sequence ID" value="KIO73022.1"/>
    <property type="molecule type" value="Genomic_DNA"/>
</dbReference>
<accession>A0A0D0G758</accession>
<gene>
    <name evidence="4" type="ORF">B4167_0707</name>
</gene>
<dbReference type="InterPro" id="IPR029068">
    <property type="entry name" value="Glyas_Bleomycin-R_OHBP_Dase"/>
</dbReference>
<sequence>MKGIDHIGIAVHSLEKALPLYTGTFQLSHIKTEVVESQKVKVAFIDVNNSKIELLEPTSDDSTIKKFLDKKGEGIHHIAFKTDDIYQELENLASQGVRLIDETPRIGAGGALVAFIHPKTTFGVLYELCQKQK</sequence>
<dbReference type="KEGG" id="bthv:CQJ30_11870"/>
<dbReference type="NCBIfam" id="TIGR03081">
    <property type="entry name" value="metmalonyl_epim"/>
    <property type="match status" value="1"/>
</dbReference>
<dbReference type="CDD" id="cd07249">
    <property type="entry name" value="MMCE"/>
    <property type="match status" value="1"/>
</dbReference>
<feature type="domain" description="VOC" evidence="3">
    <location>
        <begin position="3"/>
        <end position="131"/>
    </location>
</feature>
<dbReference type="InterPro" id="IPR017515">
    <property type="entry name" value="MeMalonyl-CoA_epimerase"/>
</dbReference>
<dbReference type="OrthoDB" id="9788468at2"/>
<dbReference type="GO" id="GO:0046872">
    <property type="term" value="F:metal ion binding"/>
    <property type="evidence" value="ECO:0007669"/>
    <property type="project" value="UniProtKB-KW"/>
</dbReference>
<keyword evidence="4" id="KW-0413">Isomerase</keyword>
<comment type="similarity">
    <text evidence="1">Belongs to the methylmalonyl-CoA epimerase family.</text>
</comment>
<dbReference type="Gene3D" id="3.10.180.10">
    <property type="entry name" value="2,3-Dihydroxybiphenyl 1,2-Dioxygenase, domain 1"/>
    <property type="match status" value="1"/>
</dbReference>
<protein>
    <submittedName>
        <fullName evidence="4">Methylmalonyl-CoA epimerase</fullName>
        <ecNumber evidence="4">5.1.99.1</ecNumber>
    </submittedName>
</protein>
<dbReference type="InterPro" id="IPR037523">
    <property type="entry name" value="VOC_core"/>
</dbReference>
<dbReference type="PANTHER" id="PTHR43048:SF3">
    <property type="entry name" value="METHYLMALONYL-COA EPIMERASE, MITOCHONDRIAL"/>
    <property type="match status" value="1"/>
</dbReference>
<dbReference type="SUPFAM" id="SSF54593">
    <property type="entry name" value="Glyoxalase/Bleomycin resistance protein/Dihydroxybiphenyl dioxygenase"/>
    <property type="match status" value="1"/>
</dbReference>
<dbReference type="RefSeq" id="WP_041848783.1">
    <property type="nucleotide sequence ID" value="NZ_CP023704.1"/>
</dbReference>
<keyword evidence="2" id="KW-0479">Metal-binding</keyword>